<dbReference type="Pfam" id="PF00156">
    <property type="entry name" value="Pribosyltran"/>
    <property type="match status" value="1"/>
</dbReference>
<dbReference type="PATRIC" id="fig|1231392.3.peg.1476"/>
<dbReference type="AlphaFoldDB" id="K2HDQ1"/>
<dbReference type="PANTHER" id="PTHR47505:SF1">
    <property type="entry name" value="DNA UTILIZATION PROTEIN YHGH"/>
    <property type="match status" value="1"/>
</dbReference>
<dbReference type="InterPro" id="IPR051910">
    <property type="entry name" value="ComF/GntX_DNA_util-trans"/>
</dbReference>
<feature type="domain" description="Phosphoribosyltransferase" evidence="2">
    <location>
        <begin position="189"/>
        <end position="230"/>
    </location>
</feature>
<dbReference type="InterPro" id="IPR044005">
    <property type="entry name" value="DZR_2"/>
</dbReference>
<dbReference type="InterPro" id="IPR029057">
    <property type="entry name" value="PRTase-like"/>
</dbReference>
<feature type="domain" description="Double zinc ribbon" evidence="3">
    <location>
        <begin position="4"/>
        <end position="63"/>
    </location>
</feature>
<name>K2HDQ1_9RHOB</name>
<dbReference type="Proteomes" id="UP000006765">
    <property type="component" value="Unassembled WGS sequence"/>
</dbReference>
<dbReference type="STRING" id="1231392.OCGS_1470"/>
<evidence type="ECO:0000313" key="4">
    <source>
        <dbReference type="EMBL" id="EKE44632.1"/>
    </source>
</evidence>
<comment type="similarity">
    <text evidence="1">Belongs to the ComF/GntX family.</text>
</comment>
<evidence type="ECO:0000313" key="5">
    <source>
        <dbReference type="Proteomes" id="UP000006765"/>
    </source>
</evidence>
<evidence type="ECO:0008006" key="6">
    <source>
        <dbReference type="Google" id="ProtNLM"/>
    </source>
</evidence>
<evidence type="ECO:0000259" key="3">
    <source>
        <dbReference type="Pfam" id="PF18912"/>
    </source>
</evidence>
<keyword evidence="5" id="KW-1185">Reference proteome</keyword>
<dbReference type="SUPFAM" id="SSF53271">
    <property type="entry name" value="PRTase-like"/>
    <property type="match status" value="1"/>
</dbReference>
<evidence type="ECO:0000259" key="2">
    <source>
        <dbReference type="Pfam" id="PF00156"/>
    </source>
</evidence>
<reference evidence="4 5" key="1">
    <citation type="journal article" date="2012" name="J. Bacteriol.">
        <title>Draft Genome Sequence of Oceaniovalibus guishaninsula JLT2003T.</title>
        <authorList>
            <person name="Tang K."/>
            <person name="Liu K."/>
            <person name="Jiao N."/>
        </authorList>
    </citation>
    <scope>NUCLEOTIDE SEQUENCE [LARGE SCALE GENOMIC DNA]</scope>
    <source>
        <strain evidence="4 5">JLT2003</strain>
    </source>
</reference>
<accession>K2HDQ1</accession>
<comment type="caution">
    <text evidence="4">The sequence shown here is derived from an EMBL/GenBank/DDBJ whole genome shotgun (WGS) entry which is preliminary data.</text>
</comment>
<dbReference type="eggNOG" id="COG1040">
    <property type="taxonomic scope" value="Bacteria"/>
</dbReference>
<dbReference type="Pfam" id="PF18912">
    <property type="entry name" value="DZR_2"/>
    <property type="match status" value="1"/>
</dbReference>
<protein>
    <recommendedName>
        <fullName evidence="6">Competence protein F</fullName>
    </recommendedName>
</protein>
<sequence>MQTVLDFVYPHQCVMCEAQVEDAGGLCGPCWRQTPFILGLCCDRCGAPLPGQSDRAESCDDCLAMARPWSQGRAALIYRDKARRMVLGLKHGDRLDFARPAAAWMRKVAPLRPGQVVVPVPIHWTRMVRRRYNQAAILSHEIARAQGLVCLPQALVRRRRTPLQDGRGVAARFENLRDAIAAHPRHGRALNGAEVLLVDDVMTSGATLAAAADACLAAGAARVDMTVLARVVKDA</sequence>
<dbReference type="InterPro" id="IPR000836">
    <property type="entry name" value="PRTase_dom"/>
</dbReference>
<dbReference type="PANTHER" id="PTHR47505">
    <property type="entry name" value="DNA UTILIZATION PROTEIN YHGH"/>
    <property type="match status" value="1"/>
</dbReference>
<proteinExistence type="inferred from homology"/>
<dbReference type="Gene3D" id="3.40.50.2020">
    <property type="match status" value="1"/>
</dbReference>
<gene>
    <name evidence="4" type="ORF">OCGS_1470</name>
</gene>
<organism evidence="4 5">
    <name type="scientific">Oceaniovalibus guishaninsula JLT2003</name>
    <dbReference type="NCBI Taxonomy" id="1231392"/>
    <lineage>
        <taxon>Bacteria</taxon>
        <taxon>Pseudomonadati</taxon>
        <taxon>Pseudomonadota</taxon>
        <taxon>Alphaproteobacteria</taxon>
        <taxon>Rhodobacterales</taxon>
        <taxon>Roseobacteraceae</taxon>
        <taxon>Oceaniovalibus</taxon>
    </lineage>
</organism>
<dbReference type="EMBL" id="AMGO01000021">
    <property type="protein sequence ID" value="EKE44632.1"/>
    <property type="molecule type" value="Genomic_DNA"/>
</dbReference>
<evidence type="ECO:0000256" key="1">
    <source>
        <dbReference type="ARBA" id="ARBA00008007"/>
    </source>
</evidence>